<gene>
    <name evidence="1" type="ORF">DWB68_15080</name>
</gene>
<comment type="caution">
    <text evidence="1">The sequence shown here is derived from an EMBL/GenBank/DDBJ whole genome shotgun (WGS) entry which is preliminary data.</text>
</comment>
<organism evidence="1 2">
    <name type="scientific">Galactobacter valiniphilus</name>
    <dbReference type="NCBI Taxonomy" id="2676122"/>
    <lineage>
        <taxon>Bacteria</taxon>
        <taxon>Bacillati</taxon>
        <taxon>Actinomycetota</taxon>
        <taxon>Actinomycetes</taxon>
        <taxon>Micrococcales</taxon>
        <taxon>Micrococcaceae</taxon>
        <taxon>Galactobacter</taxon>
    </lineage>
</organism>
<accession>A0A399J750</accession>
<evidence type="ECO:0000313" key="1">
    <source>
        <dbReference type="EMBL" id="RII40970.1"/>
    </source>
</evidence>
<dbReference type="EMBL" id="QQXK01000043">
    <property type="protein sequence ID" value="RII40970.1"/>
    <property type="molecule type" value="Genomic_DNA"/>
</dbReference>
<dbReference type="RefSeq" id="WP_119425945.1">
    <property type="nucleotide sequence ID" value="NZ_QQXK01000043.1"/>
</dbReference>
<dbReference type="AlphaFoldDB" id="A0A399J750"/>
<reference evidence="1 2" key="1">
    <citation type="submission" date="2018-07" db="EMBL/GenBank/DDBJ databases">
        <title>Arthrobacter sp. nov., isolated from raw cow's milk with high bacterial count.</title>
        <authorList>
            <person name="Hahne J."/>
            <person name="Isele D."/>
            <person name="Lipski A."/>
        </authorList>
    </citation>
    <scope>NUCLEOTIDE SEQUENCE [LARGE SCALE GENOMIC DNA]</scope>
    <source>
        <strain evidence="1 2">JZ R-35</strain>
    </source>
</reference>
<protein>
    <submittedName>
        <fullName evidence="1">Uncharacterized protein</fullName>
    </submittedName>
</protein>
<evidence type="ECO:0000313" key="2">
    <source>
        <dbReference type="Proteomes" id="UP000265419"/>
    </source>
</evidence>
<sequence length="151" mass="16624">MNSTFETAAVNTVSTDELFTRFALREATLAITRESLGLPSRGACISLNGAPHRSDDLLMHPQTPEKEAVLVEAEQIVEMMSSGESAPQFSRRAFDRAWATFEDRFSEISRLADVLLLAPVLSRIDVEKILDRLAADDSDITGQEVEELLAA</sequence>
<name>A0A399J750_9MICC</name>
<proteinExistence type="predicted"/>
<keyword evidence="2" id="KW-1185">Reference proteome</keyword>
<dbReference type="Proteomes" id="UP000265419">
    <property type="component" value="Unassembled WGS sequence"/>
</dbReference>